<dbReference type="PROSITE" id="PS50950">
    <property type="entry name" value="ZF_THAP"/>
    <property type="match status" value="1"/>
</dbReference>
<dbReference type="InterPro" id="IPR048366">
    <property type="entry name" value="TNP-like_GBD"/>
</dbReference>
<dbReference type="EMBL" id="CAKOGL010000011">
    <property type="protein sequence ID" value="CAH2091912.1"/>
    <property type="molecule type" value="Genomic_DNA"/>
</dbReference>
<keyword evidence="6" id="KW-0805">Transcription regulation</keyword>
<dbReference type="AlphaFoldDB" id="A0AAU9U2B9"/>
<reference evidence="14" key="1">
    <citation type="submission" date="2022-03" db="EMBL/GenBank/DDBJ databases">
        <authorList>
            <person name="Tunstrom K."/>
        </authorList>
    </citation>
    <scope>NUCLEOTIDE SEQUENCE</scope>
</reference>
<dbReference type="Pfam" id="PF21788">
    <property type="entry name" value="TNP-like_GBD"/>
    <property type="match status" value="1"/>
</dbReference>
<evidence type="ECO:0000259" key="13">
    <source>
        <dbReference type="PROSITE" id="PS50950"/>
    </source>
</evidence>
<dbReference type="InterPro" id="IPR026516">
    <property type="entry name" value="THAP1/10"/>
</dbReference>
<keyword evidence="3" id="KW-0479">Metal-binding</keyword>
<keyword evidence="15" id="KW-1185">Reference proteome</keyword>
<dbReference type="Pfam" id="PF21789">
    <property type="entry name" value="TNP-like_RNaseH_C"/>
    <property type="match status" value="1"/>
</dbReference>
<proteinExistence type="inferred from homology"/>
<evidence type="ECO:0000256" key="12">
    <source>
        <dbReference type="PROSITE-ProRule" id="PRU00309"/>
    </source>
</evidence>
<evidence type="ECO:0000256" key="1">
    <source>
        <dbReference type="ARBA" id="ARBA00004642"/>
    </source>
</evidence>
<protein>
    <recommendedName>
        <fullName evidence="13">THAP-type domain-containing protein</fullName>
    </recommendedName>
</protein>
<evidence type="ECO:0000256" key="11">
    <source>
        <dbReference type="ARBA" id="ARBA00023306"/>
    </source>
</evidence>
<keyword evidence="11" id="KW-0131">Cell cycle</keyword>
<dbReference type="InterPro" id="IPR021896">
    <property type="entry name" value="THAP9-like_HTH"/>
</dbReference>
<gene>
    <name evidence="14" type="ORF">EEDITHA_LOCUS7727</name>
</gene>
<sequence length="886" mass="102362">MAHKICCVPGCGKSRSDNVALHMFPDPDNDADRFRTWLYTIGGDILQLDNQKIMKYRKVCDCHFEEKYHTRSKRLSSNAVPTLYVPGCRKRKAMGDITNQSCNYLEVQPSTSAGMKDTYSIKSDNVHVTEKTVTEQPMTSAGRKQKQKQNLIHSSETSLLVRKIKRLQKANESYSSRLKKALNLSQNLTFQAALKKFSAFAFIFTQLQFREIKKKKMGRRFTKKEKIMALALYKQGPKAYRWLRNVFVLPSPLTLSRLLSTAALKPGINESIFKNLKMRVKKMKNSDKLCILMFDEIAIAPHLDYNRKKDEIVGFVNNGRNIKIRIADHAIVFMIRGISKNYKQAVAYSFCAGSTEKIELVRQLKEVIQKLHEAGLNVLATVCDQGASNKSAINYLIKETKEKYLRINRDWNKNTFEIDGKEIVPLYDPPHLIKGIRNNLLNKDLLYIKNGEQKTAKWDYLIKLHEENPSFMGLRMLPKLTDQHVLPDKIKKMKVNCATQVFSKSVAVAMGYLAEKEILPEEAKATAEVLIFFDDLFDSINGSYENSQKRSGKLLLHSVTPNSTHFKVWKEAKSLMKTMKFVTKDGKTSVVPSITNWIVSLENIEYLTNKLFQQHNCKSLWLRHLNQDPLENFFGCIRSHGARNTNPTSAGFENSFAALLINNLNSVHSAGSNCEKDMCNDSMFHTLGQLFFNNKPSCAPLEIDFDLIMNSDHIMLDFKNKIQDAKIKAQISYVTGYVIKKLRIIFKNCKICNACFFTKNKNNLEYIQMRDYSLENKYLTYPTEEAMECFSKQQDMITYIIRNHVYVGQIKNYMKTILCTVCDYNFIKCSEHKNLIIAEMQDLLCRFFLYNWCKDTNKIIKGIRTHEVNDRVQEIAHQYYKKRNKK</sequence>
<evidence type="ECO:0000256" key="6">
    <source>
        <dbReference type="ARBA" id="ARBA00023015"/>
    </source>
</evidence>
<dbReference type="InterPro" id="IPR048365">
    <property type="entry name" value="TNP-like_RNaseH_N"/>
</dbReference>
<dbReference type="GO" id="GO:0043565">
    <property type="term" value="F:sequence-specific DNA binding"/>
    <property type="evidence" value="ECO:0007669"/>
    <property type="project" value="InterPro"/>
</dbReference>
<dbReference type="PANTHER" id="PTHR46600:SF1">
    <property type="entry name" value="THAP DOMAIN-CONTAINING PROTEIN 1"/>
    <property type="match status" value="1"/>
</dbReference>
<dbReference type="Proteomes" id="UP001153954">
    <property type="component" value="Unassembled WGS sequence"/>
</dbReference>
<keyword evidence="10" id="KW-0539">Nucleus</keyword>
<evidence type="ECO:0000256" key="2">
    <source>
        <dbReference type="ARBA" id="ARBA00006177"/>
    </source>
</evidence>
<evidence type="ECO:0000256" key="5">
    <source>
        <dbReference type="ARBA" id="ARBA00022833"/>
    </source>
</evidence>
<dbReference type="Pfam" id="PF12017">
    <property type="entry name" value="Tnp_P_element"/>
    <property type="match status" value="1"/>
</dbReference>
<organism evidence="14 15">
    <name type="scientific">Euphydryas editha</name>
    <name type="common">Edith's checkerspot</name>
    <dbReference type="NCBI Taxonomy" id="104508"/>
    <lineage>
        <taxon>Eukaryota</taxon>
        <taxon>Metazoa</taxon>
        <taxon>Ecdysozoa</taxon>
        <taxon>Arthropoda</taxon>
        <taxon>Hexapoda</taxon>
        <taxon>Insecta</taxon>
        <taxon>Pterygota</taxon>
        <taxon>Neoptera</taxon>
        <taxon>Endopterygota</taxon>
        <taxon>Lepidoptera</taxon>
        <taxon>Glossata</taxon>
        <taxon>Ditrysia</taxon>
        <taxon>Papilionoidea</taxon>
        <taxon>Nymphalidae</taxon>
        <taxon>Nymphalinae</taxon>
        <taxon>Euphydryas</taxon>
    </lineage>
</organism>
<dbReference type="SUPFAM" id="SSF57716">
    <property type="entry name" value="Glucocorticoid receptor-like (DNA-binding domain)"/>
    <property type="match status" value="1"/>
</dbReference>
<dbReference type="InterPro" id="IPR006612">
    <property type="entry name" value="THAP_Znf"/>
</dbReference>
<keyword evidence="5" id="KW-0862">Zinc</keyword>
<dbReference type="Pfam" id="PF05485">
    <property type="entry name" value="THAP"/>
    <property type="match status" value="1"/>
</dbReference>
<name>A0AAU9U2B9_EUPED</name>
<evidence type="ECO:0000256" key="9">
    <source>
        <dbReference type="ARBA" id="ARBA00023163"/>
    </source>
</evidence>
<evidence type="ECO:0000313" key="14">
    <source>
        <dbReference type="EMBL" id="CAH2091912.1"/>
    </source>
</evidence>
<comment type="caution">
    <text evidence="14">The sequence shown here is derived from an EMBL/GenBank/DDBJ whole genome shotgun (WGS) entry which is preliminary data.</text>
</comment>
<dbReference type="SMART" id="SM00980">
    <property type="entry name" value="THAP"/>
    <property type="match status" value="1"/>
</dbReference>
<dbReference type="PANTHER" id="PTHR46600">
    <property type="entry name" value="THAP DOMAIN-CONTAINING"/>
    <property type="match status" value="1"/>
</dbReference>
<evidence type="ECO:0000256" key="3">
    <source>
        <dbReference type="ARBA" id="ARBA00022723"/>
    </source>
</evidence>
<evidence type="ECO:0000256" key="10">
    <source>
        <dbReference type="ARBA" id="ARBA00023242"/>
    </source>
</evidence>
<comment type="subcellular location">
    <subcellularLocation>
        <location evidence="1">Nucleus</location>
        <location evidence="1">Nucleoplasm</location>
    </subcellularLocation>
</comment>
<keyword evidence="4 12" id="KW-0863">Zinc-finger</keyword>
<dbReference type="Pfam" id="PF21787">
    <property type="entry name" value="TNP-like_RNaseH_N"/>
    <property type="match status" value="1"/>
</dbReference>
<accession>A0AAU9U2B9</accession>
<dbReference type="InterPro" id="IPR048367">
    <property type="entry name" value="TNP-like_RNaseH_C"/>
</dbReference>
<keyword evidence="9" id="KW-0804">Transcription</keyword>
<evidence type="ECO:0000313" key="15">
    <source>
        <dbReference type="Proteomes" id="UP001153954"/>
    </source>
</evidence>
<evidence type="ECO:0000256" key="4">
    <source>
        <dbReference type="ARBA" id="ARBA00022771"/>
    </source>
</evidence>
<evidence type="ECO:0000256" key="7">
    <source>
        <dbReference type="ARBA" id="ARBA00023054"/>
    </source>
</evidence>
<keyword evidence="8 12" id="KW-0238">DNA-binding</keyword>
<dbReference type="GO" id="GO:0005654">
    <property type="term" value="C:nucleoplasm"/>
    <property type="evidence" value="ECO:0007669"/>
    <property type="project" value="UniProtKB-SubCell"/>
</dbReference>
<feature type="domain" description="THAP-type" evidence="13">
    <location>
        <begin position="1"/>
        <end position="84"/>
    </location>
</feature>
<evidence type="ECO:0000256" key="8">
    <source>
        <dbReference type="ARBA" id="ARBA00023125"/>
    </source>
</evidence>
<dbReference type="GO" id="GO:0008270">
    <property type="term" value="F:zinc ion binding"/>
    <property type="evidence" value="ECO:0007669"/>
    <property type="project" value="UniProtKB-KW"/>
</dbReference>
<comment type="similarity">
    <text evidence="2">Belongs to the THAP1 family.</text>
</comment>
<keyword evidence="7" id="KW-0175">Coiled coil</keyword>